<evidence type="ECO:0000313" key="8">
    <source>
        <dbReference type="EMBL" id="PZP35761.1"/>
    </source>
</evidence>
<comment type="cofactor">
    <cofactor evidence="1">
        <name>Zn(2+)</name>
        <dbReference type="ChEBI" id="CHEBI:29105"/>
    </cofactor>
</comment>
<dbReference type="Proteomes" id="UP000249633">
    <property type="component" value="Unassembled WGS sequence"/>
</dbReference>
<evidence type="ECO:0000259" key="7">
    <source>
        <dbReference type="Pfam" id="PF01551"/>
    </source>
</evidence>
<dbReference type="InterPro" id="IPR050570">
    <property type="entry name" value="Cell_wall_metabolism_enzyme"/>
</dbReference>
<dbReference type="SUPFAM" id="SSF51261">
    <property type="entry name" value="Duplicated hybrid motif"/>
    <property type="match status" value="1"/>
</dbReference>
<evidence type="ECO:0000256" key="4">
    <source>
        <dbReference type="ARBA" id="ARBA00022801"/>
    </source>
</evidence>
<dbReference type="Gene3D" id="3.10.450.350">
    <property type="match status" value="2"/>
</dbReference>
<keyword evidence="2" id="KW-0645">Protease</keyword>
<evidence type="ECO:0000256" key="2">
    <source>
        <dbReference type="ARBA" id="ARBA00022670"/>
    </source>
</evidence>
<dbReference type="AlphaFoldDB" id="A0A2W5DV86"/>
<gene>
    <name evidence="8" type="ORF">DI603_03070</name>
</gene>
<keyword evidence="6" id="KW-0482">Metalloprotease</keyword>
<organism evidence="8 9">
    <name type="scientific">Roseateles depolymerans</name>
    <dbReference type="NCBI Taxonomy" id="76731"/>
    <lineage>
        <taxon>Bacteria</taxon>
        <taxon>Pseudomonadati</taxon>
        <taxon>Pseudomonadota</taxon>
        <taxon>Betaproteobacteria</taxon>
        <taxon>Burkholderiales</taxon>
        <taxon>Sphaerotilaceae</taxon>
        <taxon>Roseateles</taxon>
    </lineage>
</organism>
<comment type="caution">
    <text evidence="8">The sequence shown here is derived from an EMBL/GenBank/DDBJ whole genome shotgun (WGS) entry which is preliminary data.</text>
</comment>
<evidence type="ECO:0000256" key="1">
    <source>
        <dbReference type="ARBA" id="ARBA00001947"/>
    </source>
</evidence>
<evidence type="ECO:0000256" key="6">
    <source>
        <dbReference type="ARBA" id="ARBA00023049"/>
    </source>
</evidence>
<evidence type="ECO:0000256" key="3">
    <source>
        <dbReference type="ARBA" id="ARBA00022723"/>
    </source>
</evidence>
<dbReference type="GO" id="GO:0046872">
    <property type="term" value="F:metal ion binding"/>
    <property type="evidence" value="ECO:0007669"/>
    <property type="project" value="UniProtKB-KW"/>
</dbReference>
<feature type="domain" description="M23ase beta-sheet core" evidence="7">
    <location>
        <begin position="327"/>
        <end position="421"/>
    </location>
</feature>
<evidence type="ECO:0000256" key="5">
    <source>
        <dbReference type="ARBA" id="ARBA00022833"/>
    </source>
</evidence>
<dbReference type="EMBL" id="QFOD01000002">
    <property type="protein sequence ID" value="PZP35761.1"/>
    <property type="molecule type" value="Genomic_DNA"/>
</dbReference>
<evidence type="ECO:0000313" key="9">
    <source>
        <dbReference type="Proteomes" id="UP000249633"/>
    </source>
</evidence>
<keyword evidence="4" id="KW-0378">Hydrolase</keyword>
<dbReference type="InterPro" id="IPR011055">
    <property type="entry name" value="Dup_hybrid_motif"/>
</dbReference>
<dbReference type="Pfam" id="PF01551">
    <property type="entry name" value="Peptidase_M23"/>
    <property type="match status" value="1"/>
</dbReference>
<accession>A0A2W5DV86</accession>
<dbReference type="CDD" id="cd12797">
    <property type="entry name" value="M23_peptidase"/>
    <property type="match status" value="1"/>
</dbReference>
<proteinExistence type="predicted"/>
<dbReference type="PANTHER" id="PTHR21666">
    <property type="entry name" value="PEPTIDASE-RELATED"/>
    <property type="match status" value="1"/>
</dbReference>
<dbReference type="InterPro" id="IPR016047">
    <property type="entry name" value="M23ase_b-sheet_dom"/>
</dbReference>
<name>A0A2W5DV86_9BURK</name>
<keyword evidence="5" id="KW-0862">Zinc</keyword>
<dbReference type="GO" id="GO:0006508">
    <property type="term" value="P:proteolysis"/>
    <property type="evidence" value="ECO:0007669"/>
    <property type="project" value="UniProtKB-KW"/>
</dbReference>
<sequence>MPSVPVLQKQLQQLQSTLKSAEAFAARHPRALTASVVGALSCFAVTAFGIAPLAPDAAELPKRVLVETLPATDISAQLDELASHAIALSRSEQTRSSDTPDSLLKRAGAFDPAAAAFLRSDAQARRILQGRAGKLVQITADSEGQVLKIIARFPAEKPEQQGTHFTRLSVERTAGGGFQARTETAPLQSQVVLGSGTIRSSLFAATDDANIPDAIASQMADMFSGDIDFHRELRKGDRFSIVYEVLTADGETVTWDSTGRVLAGEFTNNGKTYSSVWFKDNATGKASYFGLDGQSKRRAFLASPMEFSRITSGFAMRFHPILQTWRQHNGVDYGAPTGTPVRSVGEGTVETAGWQNGFGNMVQIRHAGGRTTVYAHLSKIDVKKGQRIEQGQKLGAVGMTGWATGPHLHFEFRVNGKQVDPRAIAKASEAITLPNYARGQFQQVVASMKTQLSVAETIADGTSAAH</sequence>
<reference evidence="8 9" key="1">
    <citation type="submission" date="2017-08" db="EMBL/GenBank/DDBJ databases">
        <title>Infants hospitalized years apart are colonized by the same room-sourced microbial strains.</title>
        <authorList>
            <person name="Brooks B."/>
            <person name="Olm M.R."/>
            <person name="Firek B.A."/>
            <person name="Baker R."/>
            <person name="Thomas B.C."/>
            <person name="Morowitz M.J."/>
            <person name="Banfield J.F."/>
        </authorList>
    </citation>
    <scope>NUCLEOTIDE SEQUENCE [LARGE SCALE GENOMIC DNA]</scope>
    <source>
        <strain evidence="8">S2_012_000_R2_81</strain>
    </source>
</reference>
<dbReference type="GO" id="GO:0004222">
    <property type="term" value="F:metalloendopeptidase activity"/>
    <property type="evidence" value="ECO:0007669"/>
    <property type="project" value="TreeGrafter"/>
</dbReference>
<dbReference type="PANTHER" id="PTHR21666:SF288">
    <property type="entry name" value="CELL DIVISION PROTEIN YTFB"/>
    <property type="match status" value="1"/>
</dbReference>
<protein>
    <submittedName>
        <fullName evidence="8">Peptidase M23</fullName>
    </submittedName>
</protein>
<dbReference type="Gene3D" id="2.70.70.10">
    <property type="entry name" value="Glucose Permease (Domain IIA)"/>
    <property type="match status" value="1"/>
</dbReference>
<keyword evidence="3" id="KW-0479">Metal-binding</keyword>